<gene>
    <name evidence="1" type="ORF">DY000_02033517</name>
</gene>
<reference evidence="1 2" key="1">
    <citation type="journal article" date="2020" name="BMC Genomics">
        <title>Intraspecific diversification of the crop wild relative Brassica cretica Lam. using demographic model selection.</title>
        <authorList>
            <person name="Kioukis A."/>
            <person name="Michalopoulou V.A."/>
            <person name="Briers L."/>
            <person name="Pirintsos S."/>
            <person name="Studholme D.J."/>
            <person name="Pavlidis P."/>
            <person name="Sarris P.F."/>
        </authorList>
    </citation>
    <scope>NUCLEOTIDE SEQUENCE [LARGE SCALE GENOMIC DNA]</scope>
    <source>
        <strain evidence="2">cv. PFS-1207/04</strain>
    </source>
</reference>
<dbReference type="EMBL" id="QGKV02000649">
    <property type="protein sequence ID" value="KAF3581540.1"/>
    <property type="molecule type" value="Genomic_DNA"/>
</dbReference>
<sequence>MFIIESSPVLKLGRVAEYAAAFAQTGATPWRIEAVRKYNADKRVKSELTALLQKSTSYYRNPVI</sequence>
<keyword evidence="2" id="KW-1185">Reference proteome</keyword>
<protein>
    <submittedName>
        <fullName evidence="1">Uncharacterized protein</fullName>
    </submittedName>
</protein>
<proteinExistence type="predicted"/>
<name>A0ABQ7DWH0_BRACR</name>
<comment type="caution">
    <text evidence="1">The sequence shown here is derived from an EMBL/GenBank/DDBJ whole genome shotgun (WGS) entry which is preliminary data.</text>
</comment>
<organism evidence="1 2">
    <name type="scientific">Brassica cretica</name>
    <name type="common">Mustard</name>
    <dbReference type="NCBI Taxonomy" id="69181"/>
    <lineage>
        <taxon>Eukaryota</taxon>
        <taxon>Viridiplantae</taxon>
        <taxon>Streptophyta</taxon>
        <taxon>Embryophyta</taxon>
        <taxon>Tracheophyta</taxon>
        <taxon>Spermatophyta</taxon>
        <taxon>Magnoliopsida</taxon>
        <taxon>eudicotyledons</taxon>
        <taxon>Gunneridae</taxon>
        <taxon>Pentapetalae</taxon>
        <taxon>rosids</taxon>
        <taxon>malvids</taxon>
        <taxon>Brassicales</taxon>
        <taxon>Brassicaceae</taxon>
        <taxon>Brassiceae</taxon>
        <taxon>Brassica</taxon>
    </lineage>
</organism>
<evidence type="ECO:0000313" key="1">
    <source>
        <dbReference type="EMBL" id="KAF3581540.1"/>
    </source>
</evidence>
<dbReference type="Proteomes" id="UP000266723">
    <property type="component" value="Unassembled WGS sequence"/>
</dbReference>
<accession>A0ABQ7DWH0</accession>
<evidence type="ECO:0000313" key="2">
    <source>
        <dbReference type="Proteomes" id="UP000266723"/>
    </source>
</evidence>